<keyword evidence="4" id="KW-1185">Reference proteome</keyword>
<evidence type="ECO:0000256" key="1">
    <source>
        <dbReference type="SAM" id="MobiDB-lite"/>
    </source>
</evidence>
<dbReference type="Proteomes" id="UP000595140">
    <property type="component" value="Unassembled WGS sequence"/>
</dbReference>
<feature type="region of interest" description="Disordered" evidence="1">
    <location>
        <begin position="1"/>
        <end position="38"/>
    </location>
</feature>
<evidence type="ECO:0000259" key="2">
    <source>
        <dbReference type="Pfam" id="PF20167"/>
    </source>
</evidence>
<evidence type="ECO:0000313" key="4">
    <source>
        <dbReference type="Proteomes" id="UP000595140"/>
    </source>
</evidence>
<sequence>MAPKPVKKAKKVTTGRKKRNEDGSSSSQPPRLTSRDNETWWEERKETSFIIEKTIDPTIDNYFKLSNAFATLGWENMLTLTGTYFPELVREFYANITEKSKKRFLVRSYVRGTEVEIDLTYLREFLDLRDPSHPIHYMINRKGVVVDDRGYNIEETKGKFGVRDMLTRSFGLRWIRARLLIYLIGFNIVPRASGLNEIRNSDLYLVDRLIFGLPRIQKIALAPIIIKCIREVVASSRRDKNFVFPVLLSRIFIAQGVNTEGAEQRSTTQSDVFDHNKMSTLRYQFIDGA</sequence>
<protein>
    <recommendedName>
        <fullName evidence="2">Putative plant transposon protein domain-containing protein</fullName>
    </recommendedName>
</protein>
<dbReference type="EMBL" id="OOIL02004480">
    <property type="protein sequence ID" value="VFQ92012.1"/>
    <property type="molecule type" value="Genomic_DNA"/>
</dbReference>
<accession>A0A484MSV4</accession>
<organism evidence="3 4">
    <name type="scientific">Cuscuta campestris</name>
    <dbReference type="NCBI Taxonomy" id="132261"/>
    <lineage>
        <taxon>Eukaryota</taxon>
        <taxon>Viridiplantae</taxon>
        <taxon>Streptophyta</taxon>
        <taxon>Embryophyta</taxon>
        <taxon>Tracheophyta</taxon>
        <taxon>Spermatophyta</taxon>
        <taxon>Magnoliopsida</taxon>
        <taxon>eudicotyledons</taxon>
        <taxon>Gunneridae</taxon>
        <taxon>Pentapetalae</taxon>
        <taxon>asterids</taxon>
        <taxon>lamiids</taxon>
        <taxon>Solanales</taxon>
        <taxon>Convolvulaceae</taxon>
        <taxon>Cuscuteae</taxon>
        <taxon>Cuscuta</taxon>
        <taxon>Cuscuta subgen. Grammica</taxon>
        <taxon>Cuscuta sect. Cleistogrammica</taxon>
    </lineage>
</organism>
<dbReference type="InterPro" id="IPR046796">
    <property type="entry name" value="Transposase_32_dom"/>
</dbReference>
<proteinExistence type="predicted"/>
<evidence type="ECO:0000313" key="3">
    <source>
        <dbReference type="EMBL" id="VFQ92012.1"/>
    </source>
</evidence>
<feature type="compositionally biased region" description="Basic residues" evidence="1">
    <location>
        <begin position="1"/>
        <end position="18"/>
    </location>
</feature>
<dbReference type="Pfam" id="PF20167">
    <property type="entry name" value="Transposase_32"/>
    <property type="match status" value="1"/>
</dbReference>
<name>A0A484MSV4_9ASTE</name>
<gene>
    <name evidence="3" type="ORF">CCAM_LOCUS33788</name>
</gene>
<dbReference type="AlphaFoldDB" id="A0A484MSV4"/>
<feature type="domain" description="Putative plant transposon protein" evidence="2">
    <location>
        <begin position="72"/>
        <end position="258"/>
    </location>
</feature>
<reference evidence="3 4" key="1">
    <citation type="submission" date="2018-04" db="EMBL/GenBank/DDBJ databases">
        <authorList>
            <person name="Vogel A."/>
        </authorList>
    </citation>
    <scope>NUCLEOTIDE SEQUENCE [LARGE SCALE GENOMIC DNA]</scope>
</reference>
<dbReference type="OrthoDB" id="848707at2759"/>